<dbReference type="AlphaFoldDB" id="A0A2S3R239"/>
<keyword evidence="1" id="KW-1133">Transmembrane helix</keyword>
<sequence length="61" mass="7024">MPLSIDQSDITYIFLVLVVVFIIYTLSGASDWVGEHVRAKKLANDEKELKLEERRKKLSNC</sequence>
<name>A0A2S3R239_VIBVL</name>
<protein>
    <submittedName>
        <fullName evidence="2">Uncharacterized protein</fullName>
    </submittedName>
</protein>
<accession>A0A2S3R239</accession>
<evidence type="ECO:0000313" key="3">
    <source>
        <dbReference type="Proteomes" id="UP000237466"/>
    </source>
</evidence>
<organism evidence="2 3">
    <name type="scientific">Vibrio vulnificus</name>
    <dbReference type="NCBI Taxonomy" id="672"/>
    <lineage>
        <taxon>Bacteria</taxon>
        <taxon>Pseudomonadati</taxon>
        <taxon>Pseudomonadota</taxon>
        <taxon>Gammaproteobacteria</taxon>
        <taxon>Vibrionales</taxon>
        <taxon>Vibrionaceae</taxon>
        <taxon>Vibrio</taxon>
    </lineage>
</organism>
<evidence type="ECO:0000313" key="2">
    <source>
        <dbReference type="EMBL" id="POB47171.1"/>
    </source>
</evidence>
<reference evidence="2 3" key="1">
    <citation type="journal article" date="2018" name="Front. Microbiol.">
        <title>Phylogeny of Vibrio vulnificus from the Analysis of the Core-Genome: Implications for Intra-Species Taxonomy.</title>
        <authorList>
            <person name="Roig F.J."/>
            <person name="Gonzalez-Candelas F."/>
            <person name="Sanjuan E."/>
            <person name="Fouz B."/>
            <person name="Feil E.J."/>
            <person name="Llorens C."/>
            <person name="Baker-Austin C."/>
            <person name="Oliver J.D."/>
            <person name="Danin-Poleg Y."/>
            <person name="Gibas C.J."/>
            <person name="Kashi Y."/>
            <person name="Gulig P.A."/>
            <person name="Morrison S.S."/>
            <person name="Amaro C."/>
        </authorList>
    </citation>
    <scope>NUCLEOTIDE SEQUENCE [LARGE SCALE GENOMIC DNA]</scope>
    <source>
        <strain evidence="2 3">CECT4608</strain>
    </source>
</reference>
<gene>
    <name evidence="2" type="ORF">CRN52_13915</name>
</gene>
<comment type="caution">
    <text evidence="2">The sequence shown here is derived from an EMBL/GenBank/DDBJ whole genome shotgun (WGS) entry which is preliminary data.</text>
</comment>
<evidence type="ECO:0000256" key="1">
    <source>
        <dbReference type="SAM" id="Phobius"/>
    </source>
</evidence>
<keyword evidence="1" id="KW-0472">Membrane</keyword>
<dbReference type="EMBL" id="PDGH01000101">
    <property type="protein sequence ID" value="POB47171.1"/>
    <property type="molecule type" value="Genomic_DNA"/>
</dbReference>
<dbReference type="Proteomes" id="UP000237466">
    <property type="component" value="Unassembled WGS sequence"/>
</dbReference>
<feature type="transmembrane region" description="Helical" evidence="1">
    <location>
        <begin position="12"/>
        <end position="33"/>
    </location>
</feature>
<proteinExistence type="predicted"/>
<keyword evidence="1" id="KW-0812">Transmembrane</keyword>